<dbReference type="Gene3D" id="2.60.120.260">
    <property type="entry name" value="Galactose-binding domain-like"/>
    <property type="match status" value="1"/>
</dbReference>
<dbReference type="PRINTS" id="PR00133">
    <property type="entry name" value="GLHYDRLASE3"/>
</dbReference>
<dbReference type="Pfam" id="PF00581">
    <property type="entry name" value="Rhodanese"/>
    <property type="match status" value="1"/>
</dbReference>
<dbReference type="OrthoDB" id="9805821at2"/>
<evidence type="ECO:0000256" key="1">
    <source>
        <dbReference type="ARBA" id="ARBA00005336"/>
    </source>
</evidence>
<evidence type="ECO:0000256" key="4">
    <source>
        <dbReference type="SAM" id="MobiDB-lite"/>
    </source>
</evidence>
<accession>A0A2K9P394</accession>
<dbReference type="InterPro" id="IPR013783">
    <property type="entry name" value="Ig-like_fold"/>
</dbReference>
<dbReference type="InterPro" id="IPR036962">
    <property type="entry name" value="Glyco_hydro_3_N_sf"/>
</dbReference>
<keyword evidence="7" id="KW-1185">Reference proteome</keyword>
<dbReference type="GeneID" id="98062937"/>
<feature type="region of interest" description="Disordered" evidence="4">
    <location>
        <begin position="1186"/>
        <end position="1209"/>
    </location>
</feature>
<dbReference type="GO" id="GO:0046556">
    <property type="term" value="F:alpha-L-arabinofuranosidase activity"/>
    <property type="evidence" value="ECO:0007669"/>
    <property type="project" value="TreeGrafter"/>
</dbReference>
<dbReference type="Pfam" id="PF00933">
    <property type="entry name" value="Glyco_hydro_3"/>
    <property type="match status" value="1"/>
</dbReference>
<dbReference type="InterPro" id="IPR001763">
    <property type="entry name" value="Rhodanese-like_dom"/>
</dbReference>
<keyword evidence="2" id="KW-0732">Signal</keyword>
<dbReference type="Pfam" id="PF14310">
    <property type="entry name" value="Fn3-like"/>
    <property type="match status" value="1"/>
</dbReference>
<dbReference type="SMART" id="SM00450">
    <property type="entry name" value="RHOD"/>
    <property type="match status" value="1"/>
</dbReference>
<organism evidence="6 7">
    <name type="scientific">Monoglobus pectinilyticus</name>
    <dbReference type="NCBI Taxonomy" id="1981510"/>
    <lineage>
        <taxon>Bacteria</taxon>
        <taxon>Bacillati</taxon>
        <taxon>Bacillota</taxon>
        <taxon>Clostridia</taxon>
        <taxon>Monoglobales</taxon>
        <taxon>Monoglobaceae</taxon>
        <taxon>Monoglobus</taxon>
    </lineage>
</organism>
<dbReference type="PANTHER" id="PTHR42721:SF3">
    <property type="entry name" value="BETA-D-XYLOSIDASE 5-RELATED"/>
    <property type="match status" value="1"/>
</dbReference>
<evidence type="ECO:0000256" key="2">
    <source>
        <dbReference type="ARBA" id="ARBA00022729"/>
    </source>
</evidence>
<dbReference type="RefSeq" id="WP_102365882.1">
    <property type="nucleotide sequence ID" value="NZ_CP020991.1"/>
</dbReference>
<dbReference type="InterPro" id="IPR036873">
    <property type="entry name" value="Rhodanese-like_dom_sf"/>
</dbReference>
<dbReference type="SUPFAM" id="SSF52821">
    <property type="entry name" value="Rhodanese/Cell cycle control phosphatase"/>
    <property type="match status" value="1"/>
</dbReference>
<dbReference type="Gene3D" id="3.40.250.10">
    <property type="entry name" value="Rhodanese-like domain"/>
    <property type="match status" value="1"/>
</dbReference>
<dbReference type="InterPro" id="IPR026891">
    <property type="entry name" value="Fn3-like"/>
</dbReference>
<evidence type="ECO:0000313" key="6">
    <source>
        <dbReference type="EMBL" id="AUO19701.1"/>
    </source>
</evidence>
<dbReference type="PROSITE" id="PS50206">
    <property type="entry name" value="RHODANESE_3"/>
    <property type="match status" value="1"/>
</dbReference>
<dbReference type="FunFam" id="2.60.40.10:FF:000495">
    <property type="entry name" value="Periplasmic beta-glucosidase"/>
    <property type="match status" value="1"/>
</dbReference>
<feature type="domain" description="Rhodanese" evidence="5">
    <location>
        <begin position="1702"/>
        <end position="1777"/>
    </location>
</feature>
<dbReference type="Gene3D" id="2.60.40.10">
    <property type="entry name" value="Immunoglobulins"/>
    <property type="match status" value="1"/>
</dbReference>
<reference evidence="6 7" key="1">
    <citation type="submission" date="2017-04" db="EMBL/GenBank/DDBJ databases">
        <title>Monoglobus pectinilyticus 14 draft genome.</title>
        <authorList>
            <person name="Kim C."/>
            <person name="Rosendale D.I."/>
            <person name="Kelly W.J."/>
            <person name="Tannock G.W."/>
            <person name="Patchett M.L."/>
            <person name="Jordens J.Z."/>
        </authorList>
    </citation>
    <scope>NUCLEOTIDE SEQUENCE [LARGE SCALE GENOMIC DNA]</scope>
    <source>
        <strain evidence="6 7">14</strain>
    </source>
</reference>
<feature type="compositionally biased region" description="Basic and acidic residues" evidence="4">
    <location>
        <begin position="1"/>
        <end position="10"/>
    </location>
</feature>
<proteinExistence type="inferred from homology"/>
<evidence type="ECO:0000313" key="7">
    <source>
        <dbReference type="Proteomes" id="UP000235589"/>
    </source>
</evidence>
<dbReference type="InterPro" id="IPR002772">
    <property type="entry name" value="Glyco_hydro_3_C"/>
</dbReference>
<evidence type="ECO:0000259" key="5">
    <source>
        <dbReference type="PROSITE" id="PS50206"/>
    </source>
</evidence>
<keyword evidence="3 6" id="KW-0378">Hydrolase</keyword>
<feature type="compositionally biased region" description="Polar residues" evidence="4">
    <location>
        <begin position="11"/>
        <end position="20"/>
    </location>
</feature>
<dbReference type="GO" id="GO:0009044">
    <property type="term" value="F:xylan 1,4-beta-xylosidase activity"/>
    <property type="evidence" value="ECO:0007669"/>
    <property type="project" value="InterPro"/>
</dbReference>
<feature type="compositionally biased region" description="Polar residues" evidence="4">
    <location>
        <begin position="1188"/>
        <end position="1209"/>
    </location>
</feature>
<dbReference type="InterPro" id="IPR001764">
    <property type="entry name" value="Glyco_hydro_3_N"/>
</dbReference>
<dbReference type="KEGG" id="mpec:B9O19_01543"/>
<dbReference type="InterPro" id="IPR017853">
    <property type="entry name" value="GH"/>
</dbReference>
<dbReference type="CDD" id="cd00158">
    <property type="entry name" value="RHOD"/>
    <property type="match status" value="1"/>
</dbReference>
<dbReference type="GO" id="GO:0031222">
    <property type="term" value="P:arabinan catabolic process"/>
    <property type="evidence" value="ECO:0007669"/>
    <property type="project" value="TreeGrafter"/>
</dbReference>
<dbReference type="EMBL" id="CP020991">
    <property type="protein sequence ID" value="AUO19701.1"/>
    <property type="molecule type" value="Genomic_DNA"/>
</dbReference>
<name>A0A2K9P394_9FIRM</name>
<gene>
    <name evidence="6" type="ORF">B9O19_01543</name>
</gene>
<dbReference type="Gene3D" id="3.40.50.1700">
    <property type="entry name" value="Glycoside hydrolase family 3 C-terminal domain"/>
    <property type="match status" value="2"/>
</dbReference>
<dbReference type="Pfam" id="PF01915">
    <property type="entry name" value="Glyco_hydro_3_C"/>
    <property type="match status" value="1"/>
</dbReference>
<dbReference type="GO" id="GO:0008422">
    <property type="term" value="F:beta-glucosidase activity"/>
    <property type="evidence" value="ECO:0007669"/>
    <property type="project" value="UniProtKB-ARBA"/>
</dbReference>
<dbReference type="Gene3D" id="3.20.20.300">
    <property type="entry name" value="Glycoside hydrolase, family 3, N-terminal domain"/>
    <property type="match status" value="1"/>
</dbReference>
<dbReference type="SUPFAM" id="SSF51445">
    <property type="entry name" value="(Trans)glycosidases"/>
    <property type="match status" value="1"/>
</dbReference>
<dbReference type="SMART" id="SM01217">
    <property type="entry name" value="Fn3_like"/>
    <property type="match status" value="1"/>
</dbReference>
<dbReference type="PANTHER" id="PTHR42721">
    <property type="entry name" value="SUGAR HYDROLASE-RELATED"/>
    <property type="match status" value="1"/>
</dbReference>
<dbReference type="InterPro" id="IPR036881">
    <property type="entry name" value="Glyco_hydro_3_C_sf"/>
</dbReference>
<dbReference type="GO" id="GO:0045493">
    <property type="term" value="P:xylan catabolic process"/>
    <property type="evidence" value="ECO:0007669"/>
    <property type="project" value="InterPro"/>
</dbReference>
<dbReference type="SUPFAM" id="SSF52279">
    <property type="entry name" value="Beta-D-glucan exohydrolase, C-terminal domain"/>
    <property type="match status" value="1"/>
</dbReference>
<evidence type="ECO:0000256" key="3">
    <source>
        <dbReference type="ARBA" id="ARBA00022801"/>
    </source>
</evidence>
<protein>
    <submittedName>
        <fullName evidence="6">Glycoside hydrolase family 3</fullName>
    </submittedName>
</protein>
<feature type="region of interest" description="Disordered" evidence="4">
    <location>
        <begin position="1"/>
        <end position="21"/>
    </location>
</feature>
<dbReference type="Proteomes" id="UP000235589">
    <property type="component" value="Chromosome"/>
</dbReference>
<dbReference type="InterPro" id="IPR044993">
    <property type="entry name" value="BXL"/>
</dbReference>
<sequence>MLRMEKKLNDSAETNSSLTENEIDISGSKNILPYQDSRLSFEERAADLVARMTLEEKAAQVSNMSEPIPRLGVSEYNYWREGLHGVARQGKATSFPTSLAMSNTWNRKLIYKAADITATEARGKNPKTNLSYWSPTINMARDPRWGRNEETYGEDPYLTAQYGIEFVNGMQGDDTRYLKTIATIKHFIANNCEKERRMGSSVMDEKTLREYYGRAFQDIVEKAAPASVMSSYNATTVYRNGEKIFDYIPSTANPYILLDLLRKNWGFNGYVTGDCGAFGDLNNTAAYKKALFTDEDINNVPQYATITKGFLNGADTDCGNAGVQKNVLDAVKNGYITEDDLDINIYRLFLQRMRTGEFDSGVKYFEIKPDVLETSEHVAAAEEAAEQSWVLLKNDNNILPLSNGIKNAALVGNLADEVVLGDYSGSPEQTVTPYNGIVTELRRVMPDVNVDYLGGATDETKLMNIRGLSFILKGGEERKIDLSAALVSGGITLNGSLIEDITRKGTAVFKNIDFSDVLKVRAEVSTGDLAGGKVKLCYGDGGPQVAEVVSVKTNSLNSFKDCIGEYTGTSGGYCGTEDLYLSFEANQEEFSVTKYKEKLDSADVIIAYAGTNLSDSAESYDRKSIDLPLSQSHVQALTSAYPEKTIVAMQTVGQVNVEPFEKDARAIIWTSYNGQTQGTALGKILSGQVNPSGKLTATWYKSEDLELMPIETEGVKGEDGITRYFNDYNIQSRSGFPGRTYQYYSGTPVYPFGFGLSYTDFRYSNIKLSERYISANEKIKISADIENVGTVYGAEIVQLYVSVPGADGENKPKKQLKGFERIELLPGEIKSVSFELDISEMSFFSEKEQKAYVLEGKYKVYIGRNSADESLADEFSVSGELESKLKTVSVLPSGIAIRGLINGQGGELEQISSVTANLSVVMTDEKILDISKAKVSYKSGNETVAAVDDRGVVKSGPVSGVTMITAEVTVNNETKSVEFPIVNILEYKAGTSDKNKAVQELTYEKNFYPKGAFSDNNWNKLEAIYDSAVKEIESAVKYTDMTKILAESIKKLRSVEMDNIENRYTIASKNPNYLVDGIIDYRMGGIPPYITSKDGVSGTVNTENPYHGIELEAYDGNNKIDSKNLIWQIEKLDSSKRDSAEINRNTGELTVMTGGLVRVRVIDISSLVGGETLIYINTQIEAEDSDSVENNFGDNRSGASGSAQRANSTGNTSVNWLEYKGIRLQNLRKITVRYALKSGSVNIKFSVNRSAAPNCILAENILKETGGSEIWKEAVFKVNSSVLYNASVDGNGLSSIFLQANSANIDFFKLDYEEYDGGLPYSIAEVHDREKGLMSVDIKCLGSGFPSGVLKVYASEEVSKEIKSIEVTGGGRYDISTNCKYGDSVSFCVYNMNTEASDIFNHTYRKPAERKVKVYSGDNRAYTVLFCNNRMDKLPEIDCITGYGTVLRREKKKFKYVYGDREYVFSTAWQIGDGSETESCLLYRPKSECYITVLFDGNGGRDRELYIVQGGTILAGGKSYPECKSDVTAKISDITQPVYVYGNGGNKNIYAVFVEYINGIDESKTFETIQSAKWGNGFAKLEKESVTGKTKLSSSGSGSVWSEVKLDYFAKSDVEEIQNPLKINSIDEYKGRLYAGCDNGIMLILPLCQKCYQLKKVCGFDIKDIKIDGGVMNITGDTESKTIKMVSLGSDRVEPEEAMVLRSNGAVLADVREEYEYKESHIQGAVNIPLDSIESLLTYGRNTIIIFYCLNGFKAELAVEKARAMGFENVYNLGGADKLI</sequence>
<comment type="similarity">
    <text evidence="1">Belongs to the glycosyl hydrolase 3 family.</text>
</comment>